<proteinExistence type="predicted"/>
<evidence type="ECO:0000313" key="1">
    <source>
        <dbReference type="EMBL" id="JAD67543.1"/>
    </source>
</evidence>
<organism evidence="1">
    <name type="scientific">Arundo donax</name>
    <name type="common">Giant reed</name>
    <name type="synonym">Donax arundinaceus</name>
    <dbReference type="NCBI Taxonomy" id="35708"/>
    <lineage>
        <taxon>Eukaryota</taxon>
        <taxon>Viridiplantae</taxon>
        <taxon>Streptophyta</taxon>
        <taxon>Embryophyta</taxon>
        <taxon>Tracheophyta</taxon>
        <taxon>Spermatophyta</taxon>
        <taxon>Magnoliopsida</taxon>
        <taxon>Liliopsida</taxon>
        <taxon>Poales</taxon>
        <taxon>Poaceae</taxon>
        <taxon>PACMAD clade</taxon>
        <taxon>Arundinoideae</taxon>
        <taxon>Arundineae</taxon>
        <taxon>Arundo</taxon>
    </lineage>
</organism>
<sequence length="30" mass="3875">MHYNLVWFIRKCHIYIYLSNYQIKLQIYLP</sequence>
<reference evidence="1" key="2">
    <citation type="journal article" date="2015" name="Data Brief">
        <title>Shoot transcriptome of the giant reed, Arundo donax.</title>
        <authorList>
            <person name="Barrero R.A."/>
            <person name="Guerrero F.D."/>
            <person name="Moolhuijzen P."/>
            <person name="Goolsby J.A."/>
            <person name="Tidwell J."/>
            <person name="Bellgard S.E."/>
            <person name="Bellgard M.I."/>
        </authorList>
    </citation>
    <scope>NUCLEOTIDE SEQUENCE</scope>
    <source>
        <tissue evidence="1">Shoot tissue taken approximately 20 cm above the soil surface</tissue>
    </source>
</reference>
<reference evidence="1" key="1">
    <citation type="submission" date="2014-09" db="EMBL/GenBank/DDBJ databases">
        <authorList>
            <person name="Magalhaes I.L.F."/>
            <person name="Oliveira U."/>
            <person name="Santos F.R."/>
            <person name="Vidigal T.H.D.A."/>
            <person name="Brescovit A.D."/>
            <person name="Santos A.J."/>
        </authorList>
    </citation>
    <scope>NUCLEOTIDE SEQUENCE</scope>
    <source>
        <tissue evidence="1">Shoot tissue taken approximately 20 cm above the soil surface</tissue>
    </source>
</reference>
<dbReference type="EMBL" id="GBRH01230352">
    <property type="protein sequence ID" value="JAD67543.1"/>
    <property type="molecule type" value="Transcribed_RNA"/>
</dbReference>
<accession>A0A0A9BZA8</accession>
<name>A0A0A9BZA8_ARUDO</name>
<dbReference type="AlphaFoldDB" id="A0A0A9BZA8"/>
<protein>
    <submittedName>
        <fullName evidence="1">Uncharacterized protein</fullName>
    </submittedName>
</protein>